<dbReference type="EC" id="4.3.3.7" evidence="5"/>
<dbReference type="EMBL" id="CP007493">
    <property type="protein sequence ID" value="AJB42164.1"/>
    <property type="molecule type" value="Genomic_DNA"/>
</dbReference>
<keyword evidence="1 5" id="KW-0456">Lyase</keyword>
<feature type="active site" description="Proton donor/acceptor" evidence="3">
    <location>
        <position position="136"/>
    </location>
</feature>
<dbReference type="KEGG" id="tcb:TCARB_1116"/>
<name>A0A3G1A9A5_9CREN</name>
<keyword evidence="2" id="KW-0704">Schiff base</keyword>
<dbReference type="PIRSF" id="PIRSF001365">
    <property type="entry name" value="DHDPS"/>
    <property type="match status" value="1"/>
</dbReference>
<protein>
    <submittedName>
        <fullName evidence="5">4-hydroxy-tetrahydrodipicolinate synthase</fullName>
        <ecNumber evidence="5">4.3.3.7</ecNumber>
    </submittedName>
</protein>
<dbReference type="RefSeq" id="WP_020961733.1">
    <property type="nucleotide sequence ID" value="NZ_CP007493.1"/>
</dbReference>
<dbReference type="PRINTS" id="PR00146">
    <property type="entry name" value="DHPICSNTHASE"/>
</dbReference>
<dbReference type="AlphaFoldDB" id="A0A3G1A9A5"/>
<gene>
    <name evidence="5" type="ORF">TCARB_1116</name>
</gene>
<feature type="binding site" evidence="4">
    <location>
        <position position="48"/>
    </location>
    <ligand>
        <name>pyruvate</name>
        <dbReference type="ChEBI" id="CHEBI:15361"/>
    </ligand>
</feature>
<sequence>MKSKFYGVISPFITPFKEDYSIDLEAVRWLARFQAERGVHGIFPNSTTGEFVHLSREEALEITRVVLEEVGGKVWVIPGISANYTEDSIALGKTFRDMGVTGAVVTPPFFFKISGERLKKHFSAILEKVDLPIIIYNIPATTGINIPVALLHELAKEYSNLAGVKATVESFTYFRQLVQIVKADRRDFAVLTGLDDFLLPVLMMGGDGGIMALANVAPQIHRAVYDAYTSGDLNRALREWHRLLKLVQVYDYATSFPTAVKTLLKVLNAPVKPYARMPLTPEPRETEEKMARLARELGLTI</sequence>
<feature type="active site" description="Schiff-base intermediate with substrate" evidence="3">
    <location>
        <position position="165"/>
    </location>
</feature>
<dbReference type="SMART" id="SM01130">
    <property type="entry name" value="DHDPS"/>
    <property type="match status" value="1"/>
</dbReference>
<dbReference type="Gene3D" id="3.20.20.70">
    <property type="entry name" value="Aldolase class I"/>
    <property type="match status" value="1"/>
</dbReference>
<dbReference type="InterPro" id="IPR020625">
    <property type="entry name" value="Schiff_base-form_aldolases_AS"/>
</dbReference>
<evidence type="ECO:0000256" key="4">
    <source>
        <dbReference type="PIRSR" id="PIRSR001365-2"/>
    </source>
</evidence>
<evidence type="ECO:0000313" key="6">
    <source>
        <dbReference type="Proteomes" id="UP000266720"/>
    </source>
</evidence>
<dbReference type="GeneID" id="25406528"/>
<dbReference type="PANTHER" id="PTHR12128">
    <property type="entry name" value="DIHYDRODIPICOLINATE SYNTHASE"/>
    <property type="match status" value="1"/>
</dbReference>
<dbReference type="Proteomes" id="UP000266720">
    <property type="component" value="Chromosome"/>
</dbReference>
<feature type="binding site" evidence="4">
    <location>
        <position position="210"/>
    </location>
    <ligand>
        <name>pyruvate</name>
        <dbReference type="ChEBI" id="CHEBI:15361"/>
    </ligand>
</feature>
<dbReference type="GO" id="GO:0008840">
    <property type="term" value="F:4-hydroxy-tetrahydrodipicolinate synthase activity"/>
    <property type="evidence" value="ECO:0007669"/>
    <property type="project" value="UniProtKB-EC"/>
</dbReference>
<dbReference type="SUPFAM" id="SSF51569">
    <property type="entry name" value="Aldolase"/>
    <property type="match status" value="1"/>
</dbReference>
<evidence type="ECO:0000313" key="5">
    <source>
        <dbReference type="EMBL" id="AJB42164.1"/>
    </source>
</evidence>
<evidence type="ECO:0000256" key="2">
    <source>
        <dbReference type="ARBA" id="ARBA00023270"/>
    </source>
</evidence>
<proteinExistence type="predicted"/>
<dbReference type="CDD" id="cd00408">
    <property type="entry name" value="DHDPS-like"/>
    <property type="match status" value="1"/>
</dbReference>
<dbReference type="PROSITE" id="PS00666">
    <property type="entry name" value="DHDPS_2"/>
    <property type="match status" value="1"/>
</dbReference>
<dbReference type="PANTHER" id="PTHR12128:SF66">
    <property type="entry name" value="4-HYDROXY-2-OXOGLUTARATE ALDOLASE, MITOCHONDRIAL"/>
    <property type="match status" value="1"/>
</dbReference>
<dbReference type="GO" id="GO:0008675">
    <property type="term" value="F:2-dehydro-3-deoxy-phosphogluconate aldolase activity"/>
    <property type="evidence" value="ECO:0007669"/>
    <property type="project" value="UniProtKB-ARBA"/>
</dbReference>
<evidence type="ECO:0000256" key="1">
    <source>
        <dbReference type="ARBA" id="ARBA00023239"/>
    </source>
</evidence>
<dbReference type="STRING" id="697581.TCARB_1116"/>
<reference evidence="6" key="1">
    <citation type="book" date="2010" name="EXTREMOPHILES" publisher="0:0-0">
        <title>Complete genome sequences of ten hyperthermophilic archaea reveal their metabolic capabilities and possible ecological roles.</title>
        <editorList>
            <person name="?"/>
        </editorList>
        <authorList>
            <person name="Ravin N.V."/>
            <person name="Mardanov A.V."/>
            <person name="Bonch-Osmolovskaya E.A."/>
            <person name="Skryabin K.G."/>
        </authorList>
    </citation>
    <scope>NUCLEOTIDE SEQUENCE [LARGE SCALE GENOMIC DNA]</scope>
    <source>
        <strain evidence="6">1505</strain>
    </source>
</reference>
<dbReference type="Pfam" id="PF00701">
    <property type="entry name" value="DHDPS"/>
    <property type="match status" value="1"/>
</dbReference>
<evidence type="ECO:0000256" key="3">
    <source>
        <dbReference type="PIRSR" id="PIRSR001365-1"/>
    </source>
</evidence>
<organism evidence="5 6">
    <name type="scientific">Thermofilum adornatum 1505</name>
    <dbReference type="NCBI Taxonomy" id="697581"/>
    <lineage>
        <taxon>Archaea</taxon>
        <taxon>Thermoproteota</taxon>
        <taxon>Thermoprotei</taxon>
        <taxon>Thermofilales</taxon>
        <taxon>Thermofilaceae</taxon>
        <taxon>Thermofilum</taxon>
    </lineage>
</organism>
<dbReference type="GeneID" id="16572685"/>
<dbReference type="GO" id="GO:0044281">
    <property type="term" value="P:small molecule metabolic process"/>
    <property type="evidence" value="ECO:0007669"/>
    <property type="project" value="UniProtKB-ARBA"/>
</dbReference>
<accession>A0A3G1A9A5</accession>
<dbReference type="InterPro" id="IPR013785">
    <property type="entry name" value="Aldolase_TIM"/>
</dbReference>
<dbReference type="InterPro" id="IPR002220">
    <property type="entry name" value="DapA-like"/>
</dbReference>